<protein>
    <recommendedName>
        <fullName evidence="3">Secreted protein</fullName>
    </recommendedName>
</protein>
<accession>A0ABN1CD10</accession>
<keyword evidence="2" id="KW-1185">Reference proteome</keyword>
<dbReference type="Proteomes" id="UP001500729">
    <property type="component" value="Unassembled WGS sequence"/>
</dbReference>
<comment type="caution">
    <text evidence="1">The sequence shown here is derived from an EMBL/GenBank/DDBJ whole genome shotgun (WGS) entry which is preliminary data.</text>
</comment>
<dbReference type="EMBL" id="BAAAGS010000006">
    <property type="protein sequence ID" value="GAA0516619.1"/>
    <property type="molecule type" value="Genomic_DNA"/>
</dbReference>
<sequence>MTNGRLTVAPCALLPPLERAVLACAELVWAVLVRAALVRDRAEVDRAEVERVERVDPVRERADEDLALVLVERRAVLPPEVPVWRVPDFLAALEREVACLVPLPLLLLPAPALPRVCPDFLAVEPPRRVLDCLVFLELVVVAIRTPFAGTRSPQAYERVNGR</sequence>
<proteinExistence type="predicted"/>
<evidence type="ECO:0008006" key="3">
    <source>
        <dbReference type="Google" id="ProtNLM"/>
    </source>
</evidence>
<dbReference type="RefSeq" id="WP_021342175.1">
    <property type="nucleotide sequence ID" value="NZ_BAAAGS010000006.1"/>
</dbReference>
<evidence type="ECO:0000313" key="2">
    <source>
        <dbReference type="Proteomes" id="UP001500729"/>
    </source>
</evidence>
<organism evidence="1 2">
    <name type="scientific">Saccharopolyspora erythraea</name>
    <name type="common">Streptomyces erythraeus</name>
    <dbReference type="NCBI Taxonomy" id="1836"/>
    <lineage>
        <taxon>Bacteria</taxon>
        <taxon>Bacillati</taxon>
        <taxon>Actinomycetota</taxon>
        <taxon>Actinomycetes</taxon>
        <taxon>Pseudonocardiales</taxon>
        <taxon>Pseudonocardiaceae</taxon>
        <taxon>Saccharopolyspora</taxon>
    </lineage>
</organism>
<evidence type="ECO:0000313" key="1">
    <source>
        <dbReference type="EMBL" id="GAA0516619.1"/>
    </source>
</evidence>
<name>A0ABN1CD10_SACER</name>
<gene>
    <name evidence="1" type="ORF">GCM10009533_14660</name>
</gene>
<reference evidence="1 2" key="1">
    <citation type="journal article" date="2019" name="Int. J. Syst. Evol. Microbiol.">
        <title>The Global Catalogue of Microorganisms (GCM) 10K type strain sequencing project: providing services to taxonomists for standard genome sequencing and annotation.</title>
        <authorList>
            <consortium name="The Broad Institute Genomics Platform"/>
            <consortium name="The Broad Institute Genome Sequencing Center for Infectious Disease"/>
            <person name="Wu L."/>
            <person name="Ma J."/>
        </authorList>
    </citation>
    <scope>NUCLEOTIDE SEQUENCE [LARGE SCALE GENOMIC DNA]</scope>
    <source>
        <strain evidence="1 2">JCM 10303</strain>
    </source>
</reference>